<proteinExistence type="inferred from homology"/>
<dbReference type="InterPro" id="IPR004089">
    <property type="entry name" value="MCPsignal_dom"/>
</dbReference>
<dbReference type="OrthoDB" id="2489132at2"/>
<feature type="domain" description="Methyl-accepting transducer" evidence="5">
    <location>
        <begin position="153"/>
        <end position="389"/>
    </location>
</feature>
<keyword evidence="4" id="KW-0812">Transmembrane</keyword>
<feature type="transmembrane region" description="Helical" evidence="4">
    <location>
        <begin position="70"/>
        <end position="92"/>
    </location>
</feature>
<dbReference type="GO" id="GO:0007165">
    <property type="term" value="P:signal transduction"/>
    <property type="evidence" value="ECO:0007669"/>
    <property type="project" value="UniProtKB-KW"/>
</dbReference>
<dbReference type="SUPFAM" id="SSF58104">
    <property type="entry name" value="Methyl-accepting chemotaxis protein (MCP) signaling domain"/>
    <property type="match status" value="1"/>
</dbReference>
<dbReference type="CDD" id="cd11386">
    <property type="entry name" value="MCP_signal"/>
    <property type="match status" value="1"/>
</dbReference>
<keyword evidence="1 3" id="KW-0807">Transducer</keyword>
<feature type="transmembrane region" description="Helical" evidence="4">
    <location>
        <begin position="23"/>
        <end position="41"/>
    </location>
</feature>
<keyword evidence="4" id="KW-1133">Transmembrane helix</keyword>
<reference evidence="8" key="1">
    <citation type="submission" date="2017-06" db="EMBL/GenBank/DDBJ databases">
        <title>Whole genome sequence of Laribacter hongkongensis LHGZ1.</title>
        <authorList>
            <person name="Chen D."/>
            <person name="Wu H."/>
            <person name="Chen J."/>
        </authorList>
    </citation>
    <scope>NUCLEOTIDE SEQUENCE [LARGE SCALE GENOMIC DNA]</scope>
    <source>
        <strain evidence="8">LHGZ1</strain>
    </source>
</reference>
<name>A0A248LJQ4_9NEIS</name>
<evidence type="ECO:0000313" key="8">
    <source>
        <dbReference type="Proteomes" id="UP000197424"/>
    </source>
</evidence>
<gene>
    <name evidence="7" type="ORF">LHGZ1_1908</name>
</gene>
<evidence type="ECO:0000313" key="7">
    <source>
        <dbReference type="EMBL" id="ASJ24739.1"/>
    </source>
</evidence>
<keyword evidence="4" id="KW-0472">Membrane</keyword>
<dbReference type="PANTHER" id="PTHR32089">
    <property type="entry name" value="METHYL-ACCEPTING CHEMOTAXIS PROTEIN MCPB"/>
    <property type="match status" value="1"/>
</dbReference>
<dbReference type="GO" id="GO:0016020">
    <property type="term" value="C:membrane"/>
    <property type="evidence" value="ECO:0007669"/>
    <property type="project" value="InterPro"/>
</dbReference>
<evidence type="ECO:0000259" key="6">
    <source>
        <dbReference type="PROSITE" id="PS50885"/>
    </source>
</evidence>
<evidence type="ECO:0000259" key="5">
    <source>
        <dbReference type="PROSITE" id="PS50111"/>
    </source>
</evidence>
<dbReference type="PROSITE" id="PS50111">
    <property type="entry name" value="CHEMOTAXIS_TRANSDUC_2"/>
    <property type="match status" value="1"/>
</dbReference>
<dbReference type="Gene3D" id="1.10.287.950">
    <property type="entry name" value="Methyl-accepting chemotaxis protein"/>
    <property type="match status" value="1"/>
</dbReference>
<dbReference type="PROSITE" id="PS50885">
    <property type="entry name" value="HAMP"/>
    <property type="match status" value="1"/>
</dbReference>
<dbReference type="Pfam" id="PF00015">
    <property type="entry name" value="MCPsignal"/>
    <property type="match status" value="1"/>
</dbReference>
<protein>
    <submittedName>
        <fullName evidence="7">Putative methyl-accepting chemotaxis protein IV</fullName>
    </submittedName>
</protein>
<dbReference type="InterPro" id="IPR004090">
    <property type="entry name" value="Chemotax_Me-accpt_rcpt"/>
</dbReference>
<evidence type="ECO:0000256" key="4">
    <source>
        <dbReference type="SAM" id="Phobius"/>
    </source>
</evidence>
<dbReference type="EMBL" id="CP022115">
    <property type="protein sequence ID" value="ASJ24739.1"/>
    <property type="molecule type" value="Genomic_DNA"/>
</dbReference>
<dbReference type="Pfam" id="PF00672">
    <property type="entry name" value="HAMP"/>
    <property type="match status" value="1"/>
</dbReference>
<dbReference type="InterPro" id="IPR003660">
    <property type="entry name" value="HAMP_dom"/>
</dbReference>
<dbReference type="GO" id="GO:0006935">
    <property type="term" value="P:chemotaxis"/>
    <property type="evidence" value="ECO:0007669"/>
    <property type="project" value="InterPro"/>
</dbReference>
<evidence type="ECO:0000256" key="3">
    <source>
        <dbReference type="PROSITE-ProRule" id="PRU00284"/>
    </source>
</evidence>
<feature type="domain" description="HAMP" evidence="6">
    <location>
        <begin position="94"/>
        <end position="148"/>
    </location>
</feature>
<dbReference type="PANTHER" id="PTHR32089:SF112">
    <property type="entry name" value="LYSOZYME-LIKE PROTEIN-RELATED"/>
    <property type="match status" value="1"/>
</dbReference>
<dbReference type="PRINTS" id="PR00260">
    <property type="entry name" value="CHEMTRNSDUCR"/>
</dbReference>
<dbReference type="SMART" id="SM00304">
    <property type="entry name" value="HAMP"/>
    <property type="match status" value="1"/>
</dbReference>
<comment type="similarity">
    <text evidence="2">Belongs to the methyl-accepting chemotaxis (MCP) protein family.</text>
</comment>
<sequence>MDTFVRIYDFIERTFWFTLSRKLSSLLIIALLELGFVYLIWHAGQELAALGSRINDPVLQQSIQGILDQALVWAGMLWGISLVMIIGMVLYLRYLIVRPIRIITGIFQDIGQGVGDLSRSIPTSTHDEIRQLSESYNLFVAKLRQIINQVRLMTVRIAMESARTLQNVNTSCENAQKQGELAREVTDASQQNTDGINSVSVQTQQIASNTHTNLDMARSTRNELAEVEGRISQVGHRIQAFNQTVGELNQRSASIQQIVSLIKDISEQTNLLALNAAIEAARAGESGRGFAVVADEVRKLAERVRGATDEISGNIDSMLKLVATTQSETYAINADTQYATQVVGTTSQRFTGLVNDFEQTSSALAAIADSVQTFAGHNVQVNANVGEIRTLSTEVQDRLAQSADVSRSLAEAAEQVQGLVSRFTLGEGEFDQIIARARHYRDQCQSRLVELVEAGVELFDQRYQPVPDTHPQKYRTGYDDKIPERLQPLYDKLVQETSGGRFALLVDTNGYAPSHNSYYSRPLTGNPKTDLQQSRDKRIFNDPAGLKAARNDTPFLLQTYVRDTGEILSEISLPIMVKGRHWGALRLGFDAARLLASGNLSDGSAPGL</sequence>
<evidence type="ECO:0000256" key="1">
    <source>
        <dbReference type="ARBA" id="ARBA00023224"/>
    </source>
</evidence>
<dbReference type="SMART" id="SM00283">
    <property type="entry name" value="MA"/>
    <property type="match status" value="1"/>
</dbReference>
<dbReference type="AlphaFoldDB" id="A0A248LJQ4"/>
<dbReference type="RefSeq" id="WP_088860905.1">
    <property type="nucleotide sequence ID" value="NZ_CP022115.1"/>
</dbReference>
<dbReference type="GO" id="GO:0004888">
    <property type="term" value="F:transmembrane signaling receptor activity"/>
    <property type="evidence" value="ECO:0007669"/>
    <property type="project" value="InterPro"/>
</dbReference>
<accession>A0A248LJQ4</accession>
<evidence type="ECO:0000256" key="2">
    <source>
        <dbReference type="ARBA" id="ARBA00029447"/>
    </source>
</evidence>
<dbReference type="Proteomes" id="UP000197424">
    <property type="component" value="Chromosome"/>
</dbReference>
<organism evidence="7 8">
    <name type="scientific">Laribacter hongkongensis</name>
    <dbReference type="NCBI Taxonomy" id="168471"/>
    <lineage>
        <taxon>Bacteria</taxon>
        <taxon>Pseudomonadati</taxon>
        <taxon>Pseudomonadota</taxon>
        <taxon>Betaproteobacteria</taxon>
        <taxon>Neisseriales</taxon>
        <taxon>Aquaspirillaceae</taxon>
        <taxon>Laribacter</taxon>
    </lineage>
</organism>
<dbReference type="CDD" id="cd06225">
    <property type="entry name" value="HAMP"/>
    <property type="match status" value="1"/>
</dbReference>